<dbReference type="Pfam" id="PF13517">
    <property type="entry name" value="FG-GAP_3"/>
    <property type="match status" value="2"/>
</dbReference>
<gene>
    <name evidence="3" type="ordered locus">Psta_2350</name>
</gene>
<dbReference type="Gene3D" id="2.130.10.130">
    <property type="entry name" value="Integrin alpha, N-terminal"/>
    <property type="match status" value="2"/>
</dbReference>
<protein>
    <submittedName>
        <fullName evidence="3">Esterase</fullName>
    </submittedName>
</protein>
<organism evidence="3 4">
    <name type="scientific">Pirellula staleyi (strain ATCC 27377 / DSM 6068 / ICPB 4128)</name>
    <name type="common">Pirella staleyi</name>
    <dbReference type="NCBI Taxonomy" id="530564"/>
    <lineage>
        <taxon>Bacteria</taxon>
        <taxon>Pseudomonadati</taxon>
        <taxon>Planctomycetota</taxon>
        <taxon>Planctomycetia</taxon>
        <taxon>Pirellulales</taxon>
        <taxon>Pirellulaceae</taxon>
        <taxon>Pirellula</taxon>
    </lineage>
</organism>
<keyword evidence="4" id="KW-1185">Reference proteome</keyword>
<dbReference type="STRING" id="530564.Psta_2350"/>
<feature type="chain" id="PRO_5003036185" evidence="2">
    <location>
        <begin position="25"/>
        <end position="400"/>
    </location>
</feature>
<dbReference type="PANTHER" id="PTHR44103">
    <property type="entry name" value="PROPROTEIN CONVERTASE P"/>
    <property type="match status" value="1"/>
</dbReference>
<dbReference type="EMBL" id="CP001848">
    <property type="protein sequence ID" value="ADB17020.1"/>
    <property type="molecule type" value="Genomic_DNA"/>
</dbReference>
<dbReference type="HOGENOM" id="CLU_734952_0_0_0"/>
<dbReference type="KEGG" id="psl:Psta_2350"/>
<evidence type="ECO:0000256" key="1">
    <source>
        <dbReference type="ARBA" id="ARBA00022729"/>
    </source>
</evidence>
<dbReference type="PANTHER" id="PTHR44103:SF1">
    <property type="entry name" value="PROPROTEIN CONVERTASE P"/>
    <property type="match status" value="1"/>
</dbReference>
<proteinExistence type="predicted"/>
<evidence type="ECO:0000313" key="4">
    <source>
        <dbReference type="Proteomes" id="UP000001887"/>
    </source>
</evidence>
<name>D2R3R6_PIRSD</name>
<sequence length="400" mass="44093" precursor="true">MRRTWFWSLLGAAVVAGLASSAFAEGVPGSKVKFVRTQIDGKFRSEGVCVGDFNKDGKADISTGFAWYEAPDWKEHSFTEAAVPEFNPKGYSNSFCCFTEDVNADGWPDVLVVDFPGTPTWWFENPKESSKPWTKHKAIPVTNNESPNYLDVDGDGKRELVCAFAPTTETSDGPDRQMGFAKPDPTDAKKPWLLTAVSTKQAPQTTKYSHGLGVGDINKDGKNDILCADGWWEAPAKATAGEPWKFNPVNFGGKAAQMYAYDFDGDGDNDVLTSSPHAFGIWWHEQLTDGKWKTHELDRSFSQIHGVCLADINGDGLADFVAGKRWWAHAAGDPGVDEPAVFYWFELSRENGRPVWTPHQFDHDSGPGTQFEVADVNGDGLLDVVSSSKKGIHVFKQVRE</sequence>
<dbReference type="OrthoDB" id="228608at2"/>
<evidence type="ECO:0000256" key="2">
    <source>
        <dbReference type="SAM" id="SignalP"/>
    </source>
</evidence>
<accession>D2R3R6</accession>
<dbReference type="eggNOG" id="COG2133">
    <property type="taxonomic scope" value="Bacteria"/>
</dbReference>
<dbReference type="AlphaFoldDB" id="D2R3R6"/>
<dbReference type="SUPFAM" id="SSF69318">
    <property type="entry name" value="Integrin alpha N-terminal domain"/>
    <property type="match status" value="1"/>
</dbReference>
<feature type="signal peptide" evidence="2">
    <location>
        <begin position="1"/>
        <end position="24"/>
    </location>
</feature>
<keyword evidence="1 2" id="KW-0732">Signal</keyword>
<dbReference type="InterPro" id="IPR028994">
    <property type="entry name" value="Integrin_alpha_N"/>
</dbReference>
<dbReference type="InterPro" id="IPR013517">
    <property type="entry name" value="FG-GAP"/>
</dbReference>
<evidence type="ECO:0000313" key="3">
    <source>
        <dbReference type="EMBL" id="ADB17020.1"/>
    </source>
</evidence>
<reference evidence="3 4" key="1">
    <citation type="journal article" date="2009" name="Stand. Genomic Sci.">
        <title>Complete genome sequence of Pirellula staleyi type strain (ATCC 27377).</title>
        <authorList>
            <person name="Clum A."/>
            <person name="Tindall B.J."/>
            <person name="Sikorski J."/>
            <person name="Ivanova N."/>
            <person name="Mavrommatis K."/>
            <person name="Lucas S."/>
            <person name="Glavina del Rio T."/>
            <person name="Nolan M."/>
            <person name="Chen F."/>
            <person name="Tice H."/>
            <person name="Pitluck S."/>
            <person name="Cheng J.F."/>
            <person name="Chertkov O."/>
            <person name="Brettin T."/>
            <person name="Han C."/>
            <person name="Detter J.C."/>
            <person name="Kuske C."/>
            <person name="Bruce D."/>
            <person name="Goodwin L."/>
            <person name="Ovchinikova G."/>
            <person name="Pati A."/>
            <person name="Mikhailova N."/>
            <person name="Chen A."/>
            <person name="Palaniappan K."/>
            <person name="Land M."/>
            <person name="Hauser L."/>
            <person name="Chang Y.J."/>
            <person name="Jeffries C.D."/>
            <person name="Chain P."/>
            <person name="Rohde M."/>
            <person name="Goker M."/>
            <person name="Bristow J."/>
            <person name="Eisen J.A."/>
            <person name="Markowitz V."/>
            <person name="Hugenholtz P."/>
            <person name="Kyrpides N.C."/>
            <person name="Klenk H.P."/>
            <person name="Lapidus A."/>
        </authorList>
    </citation>
    <scope>NUCLEOTIDE SEQUENCE [LARGE SCALE GENOMIC DNA]</scope>
    <source>
        <strain evidence="4">ATCC 27377 / DSM 6068 / ICPB 4128</strain>
    </source>
</reference>
<dbReference type="Proteomes" id="UP000001887">
    <property type="component" value="Chromosome"/>
</dbReference>